<accession>A0A1D1YHU7</accession>
<feature type="region of interest" description="Disordered" evidence="1">
    <location>
        <begin position="1"/>
        <end position="31"/>
    </location>
</feature>
<dbReference type="AlphaFoldDB" id="A0A1D1YHU7"/>
<feature type="region of interest" description="Disordered" evidence="1">
    <location>
        <begin position="96"/>
        <end position="134"/>
    </location>
</feature>
<evidence type="ECO:0000256" key="1">
    <source>
        <dbReference type="SAM" id="MobiDB-lite"/>
    </source>
</evidence>
<feature type="compositionally biased region" description="Low complexity" evidence="1">
    <location>
        <begin position="114"/>
        <end position="124"/>
    </location>
</feature>
<feature type="non-terminal residue" evidence="2">
    <location>
        <position position="1"/>
    </location>
</feature>
<feature type="compositionally biased region" description="Acidic residues" evidence="1">
    <location>
        <begin position="183"/>
        <end position="201"/>
    </location>
</feature>
<gene>
    <name evidence="2" type="ORF">g.47176</name>
</gene>
<dbReference type="EMBL" id="GDJX01013737">
    <property type="protein sequence ID" value="JAT54199.1"/>
    <property type="molecule type" value="Transcribed_RNA"/>
</dbReference>
<feature type="compositionally biased region" description="Gly residues" evidence="1">
    <location>
        <begin position="125"/>
        <end position="134"/>
    </location>
</feature>
<feature type="region of interest" description="Disordered" evidence="1">
    <location>
        <begin position="56"/>
        <end position="79"/>
    </location>
</feature>
<evidence type="ECO:0000313" key="2">
    <source>
        <dbReference type="EMBL" id="JAT54199.1"/>
    </source>
</evidence>
<feature type="compositionally biased region" description="Basic and acidic residues" evidence="1">
    <location>
        <begin position="210"/>
        <end position="227"/>
    </location>
</feature>
<feature type="compositionally biased region" description="Acidic residues" evidence="1">
    <location>
        <begin position="228"/>
        <end position="239"/>
    </location>
</feature>
<name>A0A1D1YHU7_9ARAE</name>
<proteinExistence type="predicted"/>
<reference evidence="2" key="1">
    <citation type="submission" date="2015-07" db="EMBL/GenBank/DDBJ databases">
        <title>Transcriptome Assembly of Anthurium amnicola.</title>
        <authorList>
            <person name="Suzuki J."/>
        </authorList>
    </citation>
    <scope>NUCLEOTIDE SEQUENCE</scope>
</reference>
<feature type="region of interest" description="Disordered" evidence="1">
    <location>
        <begin position="163"/>
        <end position="270"/>
    </location>
</feature>
<sequence>PIAVEGKQAERKERKERRIRGKTMSAGRATCSTEGEVEELLRAAQDELLVKLSVNSHTISRRPTLPSSPPFSSAPSSSSSLHLDLCRRLDALRSHPPLLAPTASSRRGGGGGAPAAAAPAAPMPAGGGETTGGIIGGEDELNGIFLGDDLAARFAALKVSSSSYLPAGSIARPPDGIPKGVEEDGSDGSDDVDDGVSEEEVEKVMQWAKDAARLDTDPNGRGIGKDEEGGEAEEEEGDDVTAAATPDEKKKKTKKRAEAKNPPLRRWFFF</sequence>
<protein>
    <submittedName>
        <fullName evidence="2">Uncharacterized protein</fullName>
    </submittedName>
</protein>
<organism evidence="2">
    <name type="scientific">Anthurium amnicola</name>
    <dbReference type="NCBI Taxonomy" id="1678845"/>
    <lineage>
        <taxon>Eukaryota</taxon>
        <taxon>Viridiplantae</taxon>
        <taxon>Streptophyta</taxon>
        <taxon>Embryophyta</taxon>
        <taxon>Tracheophyta</taxon>
        <taxon>Spermatophyta</taxon>
        <taxon>Magnoliopsida</taxon>
        <taxon>Liliopsida</taxon>
        <taxon>Araceae</taxon>
        <taxon>Pothoideae</taxon>
        <taxon>Potheae</taxon>
        <taxon>Anthurium</taxon>
    </lineage>
</organism>
<feature type="compositionally biased region" description="Low complexity" evidence="1">
    <location>
        <begin position="61"/>
        <end position="79"/>
    </location>
</feature>